<dbReference type="GO" id="GO:0008757">
    <property type="term" value="F:S-adenosylmethionine-dependent methyltransferase activity"/>
    <property type="evidence" value="ECO:0007669"/>
    <property type="project" value="InterPro"/>
</dbReference>
<keyword evidence="3" id="KW-0808">Transferase</keyword>
<organism evidence="5 6">
    <name type="scientific">Carya illinoinensis</name>
    <name type="common">Pecan</name>
    <dbReference type="NCBI Taxonomy" id="32201"/>
    <lineage>
        <taxon>Eukaryota</taxon>
        <taxon>Viridiplantae</taxon>
        <taxon>Streptophyta</taxon>
        <taxon>Embryophyta</taxon>
        <taxon>Tracheophyta</taxon>
        <taxon>Spermatophyta</taxon>
        <taxon>Magnoliopsida</taxon>
        <taxon>eudicotyledons</taxon>
        <taxon>Gunneridae</taxon>
        <taxon>Pentapetalae</taxon>
        <taxon>rosids</taxon>
        <taxon>fabids</taxon>
        <taxon>Fagales</taxon>
        <taxon>Juglandaceae</taxon>
        <taxon>Carya</taxon>
    </lineage>
</organism>
<protein>
    <recommendedName>
        <fullName evidence="7">Thiol methyltransferase 2</fullName>
    </recommendedName>
</protein>
<evidence type="ECO:0000313" key="6">
    <source>
        <dbReference type="Proteomes" id="UP000811246"/>
    </source>
</evidence>
<dbReference type="PANTHER" id="PTHR32183">
    <property type="match status" value="1"/>
</dbReference>
<evidence type="ECO:0000313" key="5">
    <source>
        <dbReference type="EMBL" id="KAG6732934.1"/>
    </source>
</evidence>
<evidence type="ECO:0000256" key="2">
    <source>
        <dbReference type="ARBA" id="ARBA00022603"/>
    </source>
</evidence>
<evidence type="ECO:0000256" key="3">
    <source>
        <dbReference type="ARBA" id="ARBA00022679"/>
    </source>
</evidence>
<dbReference type="GO" id="GO:0032259">
    <property type="term" value="P:methylation"/>
    <property type="evidence" value="ECO:0007669"/>
    <property type="project" value="UniProtKB-KW"/>
</dbReference>
<dbReference type="EMBL" id="CM031825">
    <property type="protein sequence ID" value="KAG6732934.1"/>
    <property type="molecule type" value="Genomic_DNA"/>
</dbReference>
<dbReference type="PROSITE" id="PS51585">
    <property type="entry name" value="SAM_MT_TPMT"/>
    <property type="match status" value="1"/>
</dbReference>
<name>A0A922G149_CARIL</name>
<evidence type="ECO:0000256" key="1">
    <source>
        <dbReference type="ARBA" id="ARBA00022553"/>
    </source>
</evidence>
<keyword evidence="4" id="KW-0949">S-adenosyl-L-methionine</keyword>
<keyword evidence="2" id="KW-0489">Methyltransferase</keyword>
<sequence length="233" mass="25852">MGHTLFQIRSLQSIITRAISSRNLGIIASKQVRMEKRDESHGNNGVEATTRSINPRVDKLQQFVRSDSTGGWQDSWEQGVTPWDLGRPTPVILHLHQTGALPKGRALVPGCGSGYDVVAIACPERHVVGLDISNRAIMKAEELSSSSPNASYFTFLKADFFTWSPTELFDLIIDYTDQVGGPPYKVSVSDYEEVLHPMGFKAISIVDNELAIRPRQGREKLGRWKRSSAQSSL</sequence>
<evidence type="ECO:0000256" key="4">
    <source>
        <dbReference type="ARBA" id="ARBA00022691"/>
    </source>
</evidence>
<reference evidence="5" key="1">
    <citation type="submission" date="2021-01" db="EMBL/GenBank/DDBJ databases">
        <authorList>
            <person name="Lovell J.T."/>
            <person name="Bentley N."/>
            <person name="Bhattarai G."/>
            <person name="Jenkins J.W."/>
            <person name="Sreedasyam A."/>
            <person name="Alarcon Y."/>
            <person name="Bock C."/>
            <person name="Boston L."/>
            <person name="Carlson J."/>
            <person name="Cervantes K."/>
            <person name="Clermont K."/>
            <person name="Krom N."/>
            <person name="Kubenka K."/>
            <person name="Mamidi S."/>
            <person name="Mattison C."/>
            <person name="Monteros M."/>
            <person name="Pisani C."/>
            <person name="Plott C."/>
            <person name="Rajasekar S."/>
            <person name="Rhein H.S."/>
            <person name="Rohla C."/>
            <person name="Song M."/>
            <person name="Hilaire R.S."/>
            <person name="Shu S."/>
            <person name="Wells L."/>
            <person name="Wang X."/>
            <person name="Webber J."/>
            <person name="Heerema R.J."/>
            <person name="Klein P."/>
            <person name="Conner P."/>
            <person name="Grauke L."/>
            <person name="Grimwood J."/>
            <person name="Schmutz J."/>
            <person name="Randall J.J."/>
        </authorList>
    </citation>
    <scope>NUCLEOTIDE SEQUENCE</scope>
    <source>
        <tissue evidence="5">Leaf</tissue>
    </source>
</reference>
<evidence type="ECO:0008006" key="7">
    <source>
        <dbReference type="Google" id="ProtNLM"/>
    </source>
</evidence>
<comment type="caution">
    <text evidence="5">The sequence shown here is derived from an EMBL/GenBank/DDBJ whole genome shotgun (WGS) entry which is preliminary data.</text>
</comment>
<dbReference type="PANTHER" id="PTHR32183:SF11">
    <property type="entry name" value="THIOL METHYLTRANSFERASE 2-RELATED"/>
    <property type="match status" value="1"/>
</dbReference>
<dbReference type="AlphaFoldDB" id="A0A922G149"/>
<dbReference type="CDD" id="cd02440">
    <property type="entry name" value="AdoMet_MTases"/>
    <property type="match status" value="1"/>
</dbReference>
<proteinExistence type="predicted"/>
<gene>
    <name evidence="5" type="ORF">I3842_01G201600</name>
</gene>
<dbReference type="InterPro" id="IPR008854">
    <property type="entry name" value="TPMT"/>
</dbReference>
<dbReference type="Pfam" id="PF05724">
    <property type="entry name" value="TPMT"/>
    <property type="match status" value="1"/>
</dbReference>
<dbReference type="Proteomes" id="UP000811246">
    <property type="component" value="Chromosome 1"/>
</dbReference>
<keyword evidence="1" id="KW-0597">Phosphoprotein</keyword>
<accession>A0A922G149</accession>